<reference evidence="2" key="1">
    <citation type="submission" date="2022-10" db="EMBL/GenBank/DDBJ databases">
        <title>Fusarium specimens isolated from Avocado Roots.</title>
        <authorList>
            <person name="Stajich J."/>
            <person name="Roper C."/>
            <person name="Heimlech-Rivalta G."/>
        </authorList>
    </citation>
    <scope>NUCLEOTIDE SEQUENCE</scope>
    <source>
        <strain evidence="2">CF00143</strain>
    </source>
</reference>
<proteinExistence type="predicted"/>
<organism evidence="2 3">
    <name type="scientific">Fusarium irregulare</name>
    <dbReference type="NCBI Taxonomy" id="2494466"/>
    <lineage>
        <taxon>Eukaryota</taxon>
        <taxon>Fungi</taxon>
        <taxon>Dikarya</taxon>
        <taxon>Ascomycota</taxon>
        <taxon>Pezizomycotina</taxon>
        <taxon>Sordariomycetes</taxon>
        <taxon>Hypocreomycetidae</taxon>
        <taxon>Hypocreales</taxon>
        <taxon>Nectriaceae</taxon>
        <taxon>Fusarium</taxon>
        <taxon>Fusarium incarnatum-equiseti species complex</taxon>
    </lineage>
</organism>
<comment type="caution">
    <text evidence="2">The sequence shown here is derived from an EMBL/GenBank/DDBJ whole genome shotgun (WGS) entry which is preliminary data.</text>
</comment>
<dbReference type="EMBL" id="JAPDHF010000010">
    <property type="protein sequence ID" value="KAJ4011941.1"/>
    <property type="molecule type" value="Genomic_DNA"/>
</dbReference>
<keyword evidence="3" id="KW-1185">Reference proteome</keyword>
<dbReference type="Proteomes" id="UP001152130">
    <property type="component" value="Unassembled WGS sequence"/>
</dbReference>
<keyword evidence="1" id="KW-0812">Transmembrane</keyword>
<sequence length="100" mass="11221">MGGSFWTSTWAIIIYVVVSLALIIGIISLVATDPGVKTRARVEAYAQHEEAKVAWWAKEAEKERQRATCTDYYGIPGCKGYCKKCDKKCLKKKFVMPEGE</sequence>
<keyword evidence="1" id="KW-0472">Membrane</keyword>
<feature type="transmembrane region" description="Helical" evidence="1">
    <location>
        <begin position="12"/>
        <end position="31"/>
    </location>
</feature>
<name>A0A9W8PMF7_9HYPO</name>
<evidence type="ECO:0000256" key="1">
    <source>
        <dbReference type="SAM" id="Phobius"/>
    </source>
</evidence>
<accession>A0A9W8PMF7</accession>
<dbReference type="AlphaFoldDB" id="A0A9W8PMF7"/>
<evidence type="ECO:0000313" key="3">
    <source>
        <dbReference type="Proteomes" id="UP001152130"/>
    </source>
</evidence>
<gene>
    <name evidence="2" type="ORF">NW766_007241</name>
</gene>
<protein>
    <submittedName>
        <fullName evidence="2">Uncharacterized protein</fullName>
    </submittedName>
</protein>
<keyword evidence="1" id="KW-1133">Transmembrane helix</keyword>
<evidence type="ECO:0000313" key="2">
    <source>
        <dbReference type="EMBL" id="KAJ4011941.1"/>
    </source>
</evidence>